<dbReference type="AlphaFoldDB" id="A0A5J4URE9"/>
<evidence type="ECO:0000313" key="1">
    <source>
        <dbReference type="EMBL" id="KAA6372754.1"/>
    </source>
</evidence>
<evidence type="ECO:0000313" key="2">
    <source>
        <dbReference type="Proteomes" id="UP000324800"/>
    </source>
</evidence>
<organism evidence="1 2">
    <name type="scientific">Streblomastix strix</name>
    <dbReference type="NCBI Taxonomy" id="222440"/>
    <lineage>
        <taxon>Eukaryota</taxon>
        <taxon>Metamonada</taxon>
        <taxon>Preaxostyla</taxon>
        <taxon>Oxymonadida</taxon>
        <taxon>Streblomastigidae</taxon>
        <taxon>Streblomastix</taxon>
    </lineage>
</organism>
<dbReference type="EMBL" id="SNRW01013323">
    <property type="protein sequence ID" value="KAA6372754.1"/>
    <property type="molecule type" value="Genomic_DNA"/>
</dbReference>
<reference evidence="1 2" key="1">
    <citation type="submission" date="2019-03" db="EMBL/GenBank/DDBJ databases">
        <title>Single cell metagenomics reveals metabolic interactions within the superorganism composed of flagellate Streblomastix strix and complex community of Bacteroidetes bacteria on its surface.</title>
        <authorList>
            <person name="Treitli S.C."/>
            <person name="Kolisko M."/>
            <person name="Husnik F."/>
            <person name="Keeling P."/>
            <person name="Hampl V."/>
        </authorList>
    </citation>
    <scope>NUCLEOTIDE SEQUENCE [LARGE SCALE GENOMIC DNA]</scope>
    <source>
        <strain evidence="1">ST1C</strain>
    </source>
</reference>
<gene>
    <name evidence="1" type="ORF">EZS28_031720</name>
</gene>
<comment type="caution">
    <text evidence="1">The sequence shown here is derived from an EMBL/GenBank/DDBJ whole genome shotgun (WGS) entry which is preliminary data.</text>
</comment>
<dbReference type="Proteomes" id="UP000324800">
    <property type="component" value="Unassembled WGS sequence"/>
</dbReference>
<protein>
    <submittedName>
        <fullName evidence="1">Uncharacterized protein</fullName>
    </submittedName>
</protein>
<proteinExistence type="predicted"/>
<name>A0A5J4URE9_9EUKA</name>
<accession>A0A5J4URE9</accession>
<sequence>MHQNVETNAGATEYAVSLVHSELRNIAIATKDTGISIQSQGIHMKDYEIAYNQFAQQTASALAEIRQDILILGQKNGADARK</sequence>